<comment type="caution">
    <text evidence="2">The sequence shown here is derived from an EMBL/GenBank/DDBJ whole genome shotgun (WGS) entry which is preliminary data.</text>
</comment>
<name>A0A699YFM2_HAELA</name>
<feature type="compositionally biased region" description="Basic and acidic residues" evidence="1">
    <location>
        <begin position="265"/>
        <end position="275"/>
    </location>
</feature>
<feature type="region of interest" description="Disordered" evidence="1">
    <location>
        <begin position="187"/>
        <end position="230"/>
    </location>
</feature>
<dbReference type="InterPro" id="IPR051291">
    <property type="entry name" value="CIMAP"/>
</dbReference>
<proteinExistence type="predicted"/>
<organism evidence="2 3">
    <name type="scientific">Haematococcus lacustris</name>
    <name type="common">Green alga</name>
    <name type="synonym">Haematococcus pluvialis</name>
    <dbReference type="NCBI Taxonomy" id="44745"/>
    <lineage>
        <taxon>Eukaryota</taxon>
        <taxon>Viridiplantae</taxon>
        <taxon>Chlorophyta</taxon>
        <taxon>core chlorophytes</taxon>
        <taxon>Chlorophyceae</taxon>
        <taxon>CS clade</taxon>
        <taxon>Chlamydomonadales</taxon>
        <taxon>Haematococcaceae</taxon>
        <taxon>Haematococcus</taxon>
    </lineage>
</organism>
<evidence type="ECO:0000313" key="2">
    <source>
        <dbReference type="EMBL" id="GFH06648.1"/>
    </source>
</evidence>
<protein>
    <submittedName>
        <fullName evidence="2">Uncharacterized protein</fullName>
    </submittedName>
</protein>
<evidence type="ECO:0000313" key="3">
    <source>
        <dbReference type="Proteomes" id="UP000485058"/>
    </source>
</evidence>
<keyword evidence="3" id="KW-1185">Reference proteome</keyword>
<dbReference type="EMBL" id="BLLF01000049">
    <property type="protein sequence ID" value="GFH06648.1"/>
    <property type="molecule type" value="Genomic_DNA"/>
</dbReference>
<accession>A0A699YFM2</accession>
<feature type="non-terminal residue" evidence="2">
    <location>
        <position position="1"/>
    </location>
</feature>
<sequence>PAATIAGRPKPLVPEALPGPADYQQLHKPGKGAPAFTISARTERPANLDVPAPGEYDVPPAWPTGPAVSMAARPANKVLRDIGPGPGEYDPPRSCGMPLDGPAFSLATRPVVKPLPDSPGPGEYHTSPEKATGPAYTMVPRPLTMFATVAANAALLPGPGQYDMLAAPRPGSPSAPAYTMQGRTHAPEAAQVPGPGQYDVPGDPQGSGPAFTMACKAPDVAAPSSPGPAAYTVEDSVLRPAAPAFTMGLRRAEPAASEDGPAPGDYERADTLSIT</sequence>
<gene>
    <name evidence="2" type="ORF">HaLaN_01314</name>
</gene>
<dbReference type="PANTHER" id="PTHR21580:SF28">
    <property type="entry name" value="BOREALIN N-TERMINAL DOMAIN-CONTAINING PROTEIN-RELATED"/>
    <property type="match status" value="1"/>
</dbReference>
<dbReference type="Pfam" id="PF07004">
    <property type="entry name" value="SHIPPO-rpt"/>
    <property type="match status" value="6"/>
</dbReference>
<reference evidence="2 3" key="1">
    <citation type="submission" date="2020-02" db="EMBL/GenBank/DDBJ databases">
        <title>Draft genome sequence of Haematococcus lacustris strain NIES-144.</title>
        <authorList>
            <person name="Morimoto D."/>
            <person name="Nakagawa S."/>
            <person name="Yoshida T."/>
            <person name="Sawayama S."/>
        </authorList>
    </citation>
    <scope>NUCLEOTIDE SEQUENCE [LARGE SCALE GENOMIC DNA]</scope>
    <source>
        <strain evidence="2 3">NIES-144</strain>
    </source>
</reference>
<feature type="region of interest" description="Disordered" evidence="1">
    <location>
        <begin position="249"/>
        <end position="275"/>
    </location>
</feature>
<dbReference type="Proteomes" id="UP000485058">
    <property type="component" value="Unassembled WGS sequence"/>
</dbReference>
<dbReference type="InterPro" id="IPR010736">
    <property type="entry name" value="SHIPPO-rpt"/>
</dbReference>
<dbReference type="AlphaFoldDB" id="A0A699YFM2"/>
<evidence type="ECO:0000256" key="1">
    <source>
        <dbReference type="SAM" id="MobiDB-lite"/>
    </source>
</evidence>
<dbReference type="PANTHER" id="PTHR21580">
    <property type="entry name" value="SHIPPO-1-RELATED"/>
    <property type="match status" value="1"/>
</dbReference>
<feature type="region of interest" description="Disordered" evidence="1">
    <location>
        <begin position="1"/>
        <end position="34"/>
    </location>
</feature>